<comment type="similarity">
    <text evidence="1">Belongs to the HipA Ser/Thr kinase family.</text>
</comment>
<keyword evidence="7" id="KW-1185">Reference proteome</keyword>
<feature type="domain" description="HipA-like C-terminal" evidence="4">
    <location>
        <begin position="133"/>
        <end position="365"/>
    </location>
</feature>
<dbReference type="EMBL" id="BAEK01000057">
    <property type="protein sequence ID" value="GAC06343.1"/>
    <property type="molecule type" value="Genomic_DNA"/>
</dbReference>
<dbReference type="NCBIfam" id="TIGR03071">
    <property type="entry name" value="couple_hipA"/>
    <property type="match status" value="1"/>
</dbReference>
<dbReference type="PANTHER" id="PTHR37419:SF1">
    <property type="entry name" value="SERINE_THREONINE-PROTEIN KINASE TOXIN HIPA"/>
    <property type="match status" value="1"/>
</dbReference>
<accession>A0ABQ0IAN5</accession>
<dbReference type="Gene3D" id="1.10.1070.20">
    <property type="match status" value="1"/>
</dbReference>
<proteinExistence type="inferred from homology"/>
<name>A0ABQ0IAN5_9ALTE</name>
<evidence type="ECO:0008006" key="8">
    <source>
        <dbReference type="Google" id="ProtNLM"/>
    </source>
</evidence>
<feature type="domain" description="HipA N-terminal subdomain 1" evidence="5">
    <location>
        <begin position="1"/>
        <end position="93"/>
    </location>
</feature>
<evidence type="ECO:0000256" key="1">
    <source>
        <dbReference type="ARBA" id="ARBA00010164"/>
    </source>
</evidence>
<protein>
    <recommendedName>
        <fullName evidence="8">Type II toxin-antitoxin system HipA family toxin</fullName>
    </recommendedName>
</protein>
<comment type="caution">
    <text evidence="6">The sequence shown here is derived from an EMBL/GenBank/DDBJ whole genome shotgun (WGS) entry which is preliminary data.</text>
</comment>
<evidence type="ECO:0000256" key="3">
    <source>
        <dbReference type="ARBA" id="ARBA00022777"/>
    </source>
</evidence>
<dbReference type="Proteomes" id="UP000008372">
    <property type="component" value="Unassembled WGS sequence"/>
</dbReference>
<dbReference type="InterPro" id="IPR017508">
    <property type="entry name" value="HipA_N1"/>
</dbReference>
<evidence type="ECO:0000259" key="4">
    <source>
        <dbReference type="Pfam" id="PF07804"/>
    </source>
</evidence>
<dbReference type="PANTHER" id="PTHR37419">
    <property type="entry name" value="SERINE/THREONINE-PROTEIN KINASE TOXIN HIPA"/>
    <property type="match status" value="1"/>
</dbReference>
<evidence type="ECO:0000259" key="5">
    <source>
        <dbReference type="Pfam" id="PF13657"/>
    </source>
</evidence>
<dbReference type="Pfam" id="PF07804">
    <property type="entry name" value="HipA_C"/>
    <property type="match status" value="1"/>
</dbReference>
<evidence type="ECO:0000256" key="2">
    <source>
        <dbReference type="ARBA" id="ARBA00022679"/>
    </source>
</evidence>
<evidence type="ECO:0000313" key="7">
    <source>
        <dbReference type="Proteomes" id="UP000008372"/>
    </source>
</evidence>
<keyword evidence="2" id="KW-0808">Transferase</keyword>
<reference evidence="6 7" key="1">
    <citation type="journal article" date="2014" name="Environ. Microbiol.">
        <title>Comparative genomics of the marine bacterial genus Glaciecola reveals the high degree of genomic diversity and genomic characteristic for cold adaptation.</title>
        <authorList>
            <person name="Qin Q.L."/>
            <person name="Xie B.B."/>
            <person name="Yu Y."/>
            <person name="Shu Y.L."/>
            <person name="Rong J.C."/>
            <person name="Zhang Y.J."/>
            <person name="Zhao D.L."/>
            <person name="Chen X.L."/>
            <person name="Zhang X.Y."/>
            <person name="Chen B."/>
            <person name="Zhou B.C."/>
            <person name="Zhang Y.Z."/>
        </authorList>
    </citation>
    <scope>NUCLEOTIDE SEQUENCE [LARGE SCALE GENOMIC DNA]</scope>
    <source>
        <strain evidence="6 7">NO2</strain>
    </source>
</reference>
<organism evidence="6 7">
    <name type="scientific">Paraglaciecola agarilytica NO2</name>
    <dbReference type="NCBI Taxonomy" id="1125747"/>
    <lineage>
        <taxon>Bacteria</taxon>
        <taxon>Pseudomonadati</taxon>
        <taxon>Pseudomonadota</taxon>
        <taxon>Gammaproteobacteria</taxon>
        <taxon>Alteromonadales</taxon>
        <taxon>Alteromonadaceae</taxon>
        <taxon>Paraglaciecola</taxon>
    </lineage>
</organism>
<gene>
    <name evidence="6" type="ORF">GAGA_3509</name>
</gene>
<dbReference type="Pfam" id="PF13657">
    <property type="entry name" value="Couple_hipA"/>
    <property type="match status" value="1"/>
</dbReference>
<keyword evidence="3" id="KW-0418">Kinase</keyword>
<sequence length="411" mass="46236">MGELHEQSGIWSFLYTEEWLARPNPFSISPHIPLQKEMHMDGSTNRHVQWFFDNLLPEEDARTAIFTSIPRKQHDAFSLLHEYGGESAGALTILEPGVQPTTGNITELSNAQLSQRIAKMPTVPLATSSKKKMSLAGAQHKVAIIYQDDHLYEPEGNAISTHILKPLHQHPEQYWSTVCNEYVVMQLAKKVGLDVPQTHMLHIPDPVYVIQRFDRTGTYPPQTRIHAVDGCQMLGLYATAKYKASHTESLSKLVKMTAKKAVTRLRIFDWALFNLLVGNTDAHLKNLSFLCTPSGYELAPHYDLLSTLIYVNAKGVLDDDLSQPMGSATRVRDVRMEHILAFASEIGVNASAASRRVKIMVSKILKEMISLRSEVETMNYGEGYISKPGDLRMLGEIEHKCIKEMIEQISK</sequence>
<dbReference type="InterPro" id="IPR012893">
    <property type="entry name" value="HipA-like_C"/>
</dbReference>
<evidence type="ECO:0000313" key="6">
    <source>
        <dbReference type="EMBL" id="GAC06343.1"/>
    </source>
</evidence>
<dbReference type="InterPro" id="IPR052028">
    <property type="entry name" value="HipA_Ser/Thr_kinase"/>
</dbReference>